<accession>A0A8S3J6D5</accession>
<dbReference type="EMBL" id="CAJOBI010339997">
    <property type="protein sequence ID" value="CAF5211507.1"/>
    <property type="molecule type" value="Genomic_DNA"/>
</dbReference>
<feature type="non-terminal residue" evidence="1">
    <location>
        <position position="1"/>
    </location>
</feature>
<feature type="non-terminal residue" evidence="1">
    <location>
        <position position="158"/>
    </location>
</feature>
<dbReference type="AlphaFoldDB" id="A0A8S3J6D5"/>
<gene>
    <name evidence="1" type="ORF">SMN809_LOCUS78503</name>
</gene>
<sequence length="158" mass="17552">SSANRPHSPASLSGHTTNTNSIDGDEYCRITIDSITKSYKIDAPVKPRSLNSKQVRCASHSLLTTQYIEDDSSSSTNIHTRESIQQEIDATFTCELACTAFVQFCRLCGDQHMNSLVTRNDNIYAWIAELTSKPDVLSRNDSISASDVLISIRDHDIR</sequence>
<evidence type="ECO:0000313" key="1">
    <source>
        <dbReference type="EMBL" id="CAF5211507.1"/>
    </source>
</evidence>
<protein>
    <submittedName>
        <fullName evidence="1">Uncharacterized protein</fullName>
    </submittedName>
</protein>
<evidence type="ECO:0000313" key="2">
    <source>
        <dbReference type="Proteomes" id="UP000676336"/>
    </source>
</evidence>
<organism evidence="1 2">
    <name type="scientific">Rotaria magnacalcarata</name>
    <dbReference type="NCBI Taxonomy" id="392030"/>
    <lineage>
        <taxon>Eukaryota</taxon>
        <taxon>Metazoa</taxon>
        <taxon>Spiralia</taxon>
        <taxon>Gnathifera</taxon>
        <taxon>Rotifera</taxon>
        <taxon>Eurotatoria</taxon>
        <taxon>Bdelloidea</taxon>
        <taxon>Philodinida</taxon>
        <taxon>Philodinidae</taxon>
        <taxon>Rotaria</taxon>
    </lineage>
</organism>
<comment type="caution">
    <text evidence="1">The sequence shown here is derived from an EMBL/GenBank/DDBJ whole genome shotgun (WGS) entry which is preliminary data.</text>
</comment>
<reference evidence="1" key="1">
    <citation type="submission" date="2021-02" db="EMBL/GenBank/DDBJ databases">
        <authorList>
            <person name="Nowell W R."/>
        </authorList>
    </citation>
    <scope>NUCLEOTIDE SEQUENCE</scope>
</reference>
<proteinExistence type="predicted"/>
<name>A0A8S3J6D5_9BILA</name>
<dbReference type="Proteomes" id="UP000676336">
    <property type="component" value="Unassembled WGS sequence"/>
</dbReference>